<name>A0A2K1ZYT9_POPTR</name>
<protein>
    <submittedName>
        <fullName evidence="1">Uncharacterized protein</fullName>
    </submittedName>
</protein>
<gene>
    <name evidence="1" type="ORF">POPTR_006G081500</name>
</gene>
<proteinExistence type="predicted"/>
<reference evidence="1 2" key="1">
    <citation type="journal article" date="2006" name="Science">
        <title>The genome of black cottonwood, Populus trichocarpa (Torr. &amp; Gray).</title>
        <authorList>
            <person name="Tuskan G.A."/>
            <person name="Difazio S."/>
            <person name="Jansson S."/>
            <person name="Bohlmann J."/>
            <person name="Grigoriev I."/>
            <person name="Hellsten U."/>
            <person name="Putnam N."/>
            <person name="Ralph S."/>
            <person name="Rombauts S."/>
            <person name="Salamov A."/>
            <person name="Schein J."/>
            <person name="Sterck L."/>
            <person name="Aerts A."/>
            <person name="Bhalerao R.R."/>
            <person name="Bhalerao R.P."/>
            <person name="Blaudez D."/>
            <person name="Boerjan W."/>
            <person name="Brun A."/>
            <person name="Brunner A."/>
            <person name="Busov V."/>
            <person name="Campbell M."/>
            <person name="Carlson J."/>
            <person name="Chalot M."/>
            <person name="Chapman J."/>
            <person name="Chen G.L."/>
            <person name="Cooper D."/>
            <person name="Coutinho P.M."/>
            <person name="Couturier J."/>
            <person name="Covert S."/>
            <person name="Cronk Q."/>
            <person name="Cunningham R."/>
            <person name="Davis J."/>
            <person name="Degroeve S."/>
            <person name="Dejardin A."/>
            <person name="Depamphilis C."/>
            <person name="Detter J."/>
            <person name="Dirks B."/>
            <person name="Dubchak I."/>
            <person name="Duplessis S."/>
            <person name="Ehlting J."/>
            <person name="Ellis B."/>
            <person name="Gendler K."/>
            <person name="Goodstein D."/>
            <person name="Gribskov M."/>
            <person name="Grimwood J."/>
            <person name="Groover A."/>
            <person name="Gunter L."/>
            <person name="Hamberger B."/>
            <person name="Heinze B."/>
            <person name="Helariutta Y."/>
            <person name="Henrissat B."/>
            <person name="Holligan D."/>
            <person name="Holt R."/>
            <person name="Huang W."/>
            <person name="Islam-Faridi N."/>
            <person name="Jones S."/>
            <person name="Jones-Rhoades M."/>
            <person name="Jorgensen R."/>
            <person name="Joshi C."/>
            <person name="Kangasjarvi J."/>
            <person name="Karlsson J."/>
            <person name="Kelleher C."/>
            <person name="Kirkpatrick R."/>
            <person name="Kirst M."/>
            <person name="Kohler A."/>
            <person name="Kalluri U."/>
            <person name="Larimer F."/>
            <person name="Leebens-Mack J."/>
            <person name="Leple J.C."/>
            <person name="Locascio P."/>
            <person name="Lou Y."/>
            <person name="Lucas S."/>
            <person name="Martin F."/>
            <person name="Montanini B."/>
            <person name="Napoli C."/>
            <person name="Nelson D.R."/>
            <person name="Nelson C."/>
            <person name="Nieminen K."/>
            <person name="Nilsson O."/>
            <person name="Pereda V."/>
            <person name="Peter G."/>
            <person name="Philippe R."/>
            <person name="Pilate G."/>
            <person name="Poliakov A."/>
            <person name="Razumovskaya J."/>
            <person name="Richardson P."/>
            <person name="Rinaldi C."/>
            <person name="Ritland K."/>
            <person name="Rouze P."/>
            <person name="Ryaboy D."/>
            <person name="Schmutz J."/>
            <person name="Schrader J."/>
            <person name="Segerman B."/>
            <person name="Shin H."/>
            <person name="Siddiqui A."/>
            <person name="Sterky F."/>
            <person name="Terry A."/>
            <person name="Tsai C.J."/>
            <person name="Uberbacher E."/>
            <person name="Unneberg P."/>
            <person name="Vahala J."/>
            <person name="Wall K."/>
            <person name="Wessler S."/>
            <person name="Yang G."/>
            <person name="Yin T."/>
            <person name="Douglas C."/>
            <person name="Marra M."/>
            <person name="Sandberg G."/>
            <person name="Van de Peer Y."/>
            <person name="Rokhsar D."/>
        </authorList>
    </citation>
    <scope>NUCLEOTIDE SEQUENCE [LARGE SCALE GENOMIC DNA]</scope>
    <source>
        <strain evidence="2">cv. Nisqually</strain>
    </source>
</reference>
<dbReference type="InParanoid" id="A0A2K1ZYT9"/>
<dbReference type="EMBL" id="CM009295">
    <property type="protein sequence ID" value="PNT30438.1"/>
    <property type="molecule type" value="Genomic_DNA"/>
</dbReference>
<dbReference type="Proteomes" id="UP000006729">
    <property type="component" value="Chromosome 6"/>
</dbReference>
<sequence>MIMSYLIIVNDTRKGGWNFNGNSGYLYVQPFRDTKITTLYKITTLNGNEQGLELPKFKRYRKITTLEIRV</sequence>
<accession>A0A2K1ZYT9</accession>
<evidence type="ECO:0000313" key="2">
    <source>
        <dbReference type="Proteomes" id="UP000006729"/>
    </source>
</evidence>
<evidence type="ECO:0000313" key="1">
    <source>
        <dbReference type="EMBL" id="PNT30438.1"/>
    </source>
</evidence>
<organism evidence="1 2">
    <name type="scientific">Populus trichocarpa</name>
    <name type="common">Western balsam poplar</name>
    <name type="synonym">Populus balsamifera subsp. trichocarpa</name>
    <dbReference type="NCBI Taxonomy" id="3694"/>
    <lineage>
        <taxon>Eukaryota</taxon>
        <taxon>Viridiplantae</taxon>
        <taxon>Streptophyta</taxon>
        <taxon>Embryophyta</taxon>
        <taxon>Tracheophyta</taxon>
        <taxon>Spermatophyta</taxon>
        <taxon>Magnoliopsida</taxon>
        <taxon>eudicotyledons</taxon>
        <taxon>Gunneridae</taxon>
        <taxon>Pentapetalae</taxon>
        <taxon>rosids</taxon>
        <taxon>fabids</taxon>
        <taxon>Malpighiales</taxon>
        <taxon>Salicaceae</taxon>
        <taxon>Saliceae</taxon>
        <taxon>Populus</taxon>
    </lineage>
</organism>
<dbReference type="AlphaFoldDB" id="A0A2K1ZYT9"/>
<keyword evidence="2" id="KW-1185">Reference proteome</keyword>